<keyword evidence="2" id="KW-1185">Reference proteome</keyword>
<dbReference type="OMA" id="HAHRDAD"/>
<proteinExistence type="predicted"/>
<dbReference type="AlphaFoldDB" id="I1Q9Z8"/>
<reference evidence="1 2" key="2">
    <citation type="submission" date="2018-04" db="EMBL/GenBank/DDBJ databases">
        <title>OglaRS2 (Oryza glaberrima Reference Sequence Version 2).</title>
        <authorList>
            <person name="Zhang J."/>
            <person name="Kudrna D."/>
            <person name="Lee S."/>
            <person name="Talag J."/>
            <person name="Rajasekar S."/>
            <person name="Wing R.A."/>
        </authorList>
    </citation>
    <scope>NUCLEOTIDE SEQUENCE [LARGE SCALE GENOMIC DNA]</scope>
    <source>
        <strain evidence="1 2">cv. IRGC 96717</strain>
    </source>
</reference>
<organism evidence="1 2">
    <name type="scientific">Oryza glaberrima</name>
    <name type="common">African rice</name>
    <dbReference type="NCBI Taxonomy" id="4538"/>
    <lineage>
        <taxon>Eukaryota</taxon>
        <taxon>Viridiplantae</taxon>
        <taxon>Streptophyta</taxon>
        <taxon>Embryophyta</taxon>
        <taxon>Tracheophyta</taxon>
        <taxon>Spermatophyta</taxon>
        <taxon>Magnoliopsida</taxon>
        <taxon>Liliopsida</taxon>
        <taxon>Poales</taxon>
        <taxon>Poaceae</taxon>
        <taxon>BOP clade</taxon>
        <taxon>Oryzoideae</taxon>
        <taxon>Oryzeae</taxon>
        <taxon>Oryzinae</taxon>
        <taxon>Oryza</taxon>
    </lineage>
</organism>
<dbReference type="Gramene" id="ORGLA07G0094000.1">
    <property type="protein sequence ID" value="ORGLA07G0094000.1"/>
    <property type="gene ID" value="ORGLA07G0094000"/>
</dbReference>
<sequence>MSTSSNTTGDWKKGLDTVIERLDAIRGQISDVDNQQQSHHVAIQHLEHAHRDADGDHGDDGCHSNCAPRYHKLDFPIFPNSMAKVNPSFS</sequence>
<dbReference type="Proteomes" id="UP000007306">
    <property type="component" value="Chromosome 7"/>
</dbReference>
<protein>
    <submittedName>
        <fullName evidence="1">Uncharacterized protein</fullName>
    </submittedName>
</protein>
<accession>I1Q9Z8</accession>
<dbReference type="HOGENOM" id="CLU_2350286_0_0_1"/>
<evidence type="ECO:0000313" key="2">
    <source>
        <dbReference type="Proteomes" id="UP000007306"/>
    </source>
</evidence>
<evidence type="ECO:0000313" key="1">
    <source>
        <dbReference type="EnsemblPlants" id="ORGLA07G0094000.1"/>
    </source>
</evidence>
<name>I1Q9Z8_ORYGL</name>
<reference evidence="1" key="1">
    <citation type="submission" date="2015-06" db="UniProtKB">
        <authorList>
            <consortium name="EnsemblPlants"/>
        </authorList>
    </citation>
    <scope>IDENTIFICATION</scope>
</reference>
<dbReference type="EnsemblPlants" id="ORGLA07G0094000.1">
    <property type="protein sequence ID" value="ORGLA07G0094000.1"/>
    <property type="gene ID" value="ORGLA07G0094000"/>
</dbReference>